<reference evidence="3" key="1">
    <citation type="submission" date="2018-09" db="EMBL/GenBank/DDBJ databases">
        <authorList>
            <person name="Zhu H."/>
        </authorList>
    </citation>
    <scope>NUCLEOTIDE SEQUENCE [LARGE SCALE GENOMIC DNA]</scope>
    <source>
        <strain evidence="3">K1W22B-1</strain>
    </source>
</reference>
<sequence length="190" mass="21716">MSEGGARWRARGFRTQGRPVVTGHVIHLNTTIDASPETIWGVLTDLPHTAEILSSVKSAELITDGEYDVGTTWREERNFFGHHGEEELHVIESEPPSRTLHETRLRHDRIRTAYLIERTADGTASRLLITATMDVSGRTKSELMRWNVLGRHSFESTRRMLIRDLEDIRIEAEKREGRPQEADKGKHRAS</sequence>
<dbReference type="Proteomes" id="UP000276542">
    <property type="component" value="Unassembled WGS sequence"/>
</dbReference>
<evidence type="ECO:0000313" key="2">
    <source>
        <dbReference type="EMBL" id="RJS44806.1"/>
    </source>
</evidence>
<dbReference type="OrthoDB" id="4773254at2"/>
<dbReference type="EMBL" id="QYRP01000002">
    <property type="protein sequence ID" value="RJS44806.1"/>
    <property type="molecule type" value="Genomic_DNA"/>
</dbReference>
<dbReference type="InterPro" id="IPR023393">
    <property type="entry name" value="START-like_dom_sf"/>
</dbReference>
<dbReference type="AlphaFoldDB" id="A0A3A5H1U7"/>
<evidence type="ECO:0000256" key="1">
    <source>
        <dbReference type="SAM" id="MobiDB-lite"/>
    </source>
</evidence>
<comment type="caution">
    <text evidence="2">The sequence shown here is derived from an EMBL/GenBank/DDBJ whole genome shotgun (WGS) entry which is preliminary data.</text>
</comment>
<feature type="region of interest" description="Disordered" evidence="1">
    <location>
        <begin position="171"/>
        <end position="190"/>
    </location>
</feature>
<dbReference type="Gene3D" id="3.30.530.20">
    <property type="match status" value="1"/>
</dbReference>
<dbReference type="SUPFAM" id="SSF55961">
    <property type="entry name" value="Bet v1-like"/>
    <property type="match status" value="1"/>
</dbReference>
<dbReference type="InterPro" id="IPR019587">
    <property type="entry name" value="Polyketide_cyclase/dehydratase"/>
</dbReference>
<gene>
    <name evidence="2" type="ORF">D4739_00160</name>
</gene>
<evidence type="ECO:0008006" key="4">
    <source>
        <dbReference type="Google" id="ProtNLM"/>
    </source>
</evidence>
<accession>A0A3A5H1U7</accession>
<proteinExistence type="predicted"/>
<keyword evidence="3" id="KW-1185">Reference proteome</keyword>
<protein>
    <recommendedName>
        <fullName evidence="4">SRPBCC family protein</fullName>
    </recommendedName>
</protein>
<dbReference type="Pfam" id="PF10604">
    <property type="entry name" value="Polyketide_cyc2"/>
    <property type="match status" value="1"/>
</dbReference>
<feature type="compositionally biased region" description="Basic and acidic residues" evidence="1">
    <location>
        <begin position="171"/>
        <end position="184"/>
    </location>
</feature>
<organism evidence="2 3">
    <name type="scientific">Nocardioides cavernaquae</name>
    <dbReference type="NCBI Taxonomy" id="2321396"/>
    <lineage>
        <taxon>Bacteria</taxon>
        <taxon>Bacillati</taxon>
        <taxon>Actinomycetota</taxon>
        <taxon>Actinomycetes</taxon>
        <taxon>Propionibacteriales</taxon>
        <taxon>Nocardioidaceae</taxon>
        <taxon>Nocardioides</taxon>
    </lineage>
</organism>
<name>A0A3A5H1U7_9ACTN</name>
<evidence type="ECO:0000313" key="3">
    <source>
        <dbReference type="Proteomes" id="UP000276542"/>
    </source>
</evidence>